<evidence type="ECO:0000256" key="1">
    <source>
        <dbReference type="PROSITE-ProRule" id="PRU00339"/>
    </source>
</evidence>
<reference evidence="2 3" key="1">
    <citation type="journal article" date="2018" name="Front. Plant Sci.">
        <title>Red Clover (Trifolium pratense) and Zigzag Clover (T. medium) - A Picture of Genomic Similarities and Differences.</title>
        <authorList>
            <person name="Dluhosova J."/>
            <person name="Istvanek J."/>
            <person name="Nedelnik J."/>
            <person name="Repkova J."/>
        </authorList>
    </citation>
    <scope>NUCLEOTIDE SEQUENCE [LARGE SCALE GENOMIC DNA]</scope>
    <source>
        <strain evidence="3">cv. 10/8</strain>
        <tissue evidence="2">Leaf</tissue>
    </source>
</reference>
<keyword evidence="3" id="KW-1185">Reference proteome</keyword>
<comment type="caution">
    <text evidence="2">The sequence shown here is derived from an EMBL/GenBank/DDBJ whole genome shotgun (WGS) entry which is preliminary data.</text>
</comment>
<protein>
    <submittedName>
        <fullName evidence="2">Tetratricopeptide repeat protein 13-like</fullName>
    </submittedName>
</protein>
<organism evidence="2 3">
    <name type="scientific">Trifolium medium</name>
    <dbReference type="NCBI Taxonomy" id="97028"/>
    <lineage>
        <taxon>Eukaryota</taxon>
        <taxon>Viridiplantae</taxon>
        <taxon>Streptophyta</taxon>
        <taxon>Embryophyta</taxon>
        <taxon>Tracheophyta</taxon>
        <taxon>Spermatophyta</taxon>
        <taxon>Magnoliopsida</taxon>
        <taxon>eudicotyledons</taxon>
        <taxon>Gunneridae</taxon>
        <taxon>Pentapetalae</taxon>
        <taxon>rosids</taxon>
        <taxon>fabids</taxon>
        <taxon>Fabales</taxon>
        <taxon>Fabaceae</taxon>
        <taxon>Papilionoideae</taxon>
        <taxon>50 kb inversion clade</taxon>
        <taxon>NPAAA clade</taxon>
        <taxon>Hologalegina</taxon>
        <taxon>IRL clade</taxon>
        <taxon>Trifolieae</taxon>
        <taxon>Trifolium</taxon>
    </lineage>
</organism>
<proteinExistence type="predicted"/>
<keyword evidence="1" id="KW-0802">TPR repeat</keyword>
<dbReference type="SMART" id="SM00028">
    <property type="entry name" value="TPR"/>
    <property type="match status" value="1"/>
</dbReference>
<dbReference type="PANTHER" id="PTHR44749">
    <property type="entry name" value="SUPPRESSOR OF RPS4-RLD 1"/>
    <property type="match status" value="1"/>
</dbReference>
<dbReference type="GO" id="GO:0045892">
    <property type="term" value="P:negative regulation of DNA-templated transcription"/>
    <property type="evidence" value="ECO:0007669"/>
    <property type="project" value="InterPro"/>
</dbReference>
<dbReference type="InterPro" id="IPR011990">
    <property type="entry name" value="TPR-like_helical_dom_sf"/>
</dbReference>
<dbReference type="PROSITE" id="PS50005">
    <property type="entry name" value="TPR"/>
    <property type="match status" value="1"/>
</dbReference>
<dbReference type="InterPro" id="IPR044650">
    <property type="entry name" value="SRFR1-like"/>
</dbReference>
<dbReference type="Proteomes" id="UP000265520">
    <property type="component" value="Unassembled WGS sequence"/>
</dbReference>
<feature type="non-terminal residue" evidence="2">
    <location>
        <position position="1"/>
    </location>
</feature>
<feature type="non-terminal residue" evidence="2">
    <location>
        <position position="63"/>
    </location>
</feature>
<dbReference type="InterPro" id="IPR019734">
    <property type="entry name" value="TPR_rpt"/>
</dbReference>
<dbReference type="SUPFAM" id="SSF48452">
    <property type="entry name" value="TPR-like"/>
    <property type="match status" value="1"/>
</dbReference>
<evidence type="ECO:0000313" key="3">
    <source>
        <dbReference type="Proteomes" id="UP000265520"/>
    </source>
</evidence>
<evidence type="ECO:0000313" key="2">
    <source>
        <dbReference type="EMBL" id="MCI07404.1"/>
    </source>
</evidence>
<feature type="repeat" description="TPR" evidence="1">
    <location>
        <begin position="11"/>
        <end position="44"/>
    </location>
</feature>
<name>A0A392P6M8_9FABA</name>
<sequence>TQILKEDSAYPEALIGRGTAYAFKRELHSAIDDFTKAIQFNPAAGEAWKRRGQARAALGEFVE</sequence>
<dbReference type="EMBL" id="LXQA010065252">
    <property type="protein sequence ID" value="MCI07404.1"/>
    <property type="molecule type" value="Genomic_DNA"/>
</dbReference>
<dbReference type="AlphaFoldDB" id="A0A392P6M8"/>
<dbReference type="PANTHER" id="PTHR44749:SF1">
    <property type="entry name" value="TETRATRICOPEPTIDE-LIKE HELICAL DOMAIN-CONTAINING PROTEIN"/>
    <property type="match status" value="1"/>
</dbReference>
<dbReference type="Gene3D" id="1.25.40.10">
    <property type="entry name" value="Tetratricopeptide repeat domain"/>
    <property type="match status" value="1"/>
</dbReference>
<accession>A0A392P6M8</accession>